<dbReference type="FunFam" id="1.10.340.70:FF:000003">
    <property type="entry name" value="Protein CBG25708"/>
    <property type="match status" value="1"/>
</dbReference>
<dbReference type="GO" id="GO:0015074">
    <property type="term" value="P:DNA integration"/>
    <property type="evidence" value="ECO:0007669"/>
    <property type="project" value="InterPro"/>
</dbReference>
<dbReference type="EMBL" id="KL596638">
    <property type="protein sequence ID" value="KER32015.1"/>
    <property type="molecule type" value="Genomic_DNA"/>
</dbReference>
<dbReference type="InterPro" id="IPR036397">
    <property type="entry name" value="RNaseH_sf"/>
</dbReference>
<dbReference type="Gene3D" id="3.10.10.10">
    <property type="entry name" value="HIV Type 1 Reverse Transcriptase, subunit A, domain 1"/>
    <property type="match status" value="1"/>
</dbReference>
<feature type="domain" description="Integrase catalytic" evidence="5">
    <location>
        <begin position="578"/>
        <end position="731"/>
    </location>
</feature>
<dbReference type="GO" id="GO:0006355">
    <property type="term" value="P:regulation of DNA-templated transcription"/>
    <property type="evidence" value="ECO:0007669"/>
    <property type="project" value="InterPro"/>
</dbReference>
<evidence type="ECO:0000256" key="4">
    <source>
        <dbReference type="SAM" id="MobiDB-lite"/>
    </source>
</evidence>
<dbReference type="Pfam" id="PF00013">
    <property type="entry name" value="KH_1"/>
    <property type="match status" value="4"/>
</dbReference>
<dbReference type="GO" id="GO:0005634">
    <property type="term" value="C:nucleus"/>
    <property type="evidence" value="ECO:0007669"/>
    <property type="project" value="UniProtKB-SubCell"/>
</dbReference>
<dbReference type="InterPro" id="IPR050951">
    <property type="entry name" value="Retrovirus_Pol_polyprotein"/>
</dbReference>
<feature type="region of interest" description="Disordered" evidence="4">
    <location>
        <begin position="1181"/>
        <end position="1210"/>
    </location>
</feature>
<dbReference type="RefSeq" id="XP_009164238.1">
    <property type="nucleotide sequence ID" value="XM_009165974.1"/>
</dbReference>
<dbReference type="PANTHER" id="PTHR37984">
    <property type="entry name" value="PROTEIN CBG26694"/>
    <property type="match status" value="1"/>
</dbReference>
<evidence type="ECO:0000313" key="6">
    <source>
        <dbReference type="EMBL" id="KER32015.1"/>
    </source>
</evidence>
<evidence type="ECO:0000313" key="7">
    <source>
        <dbReference type="Proteomes" id="UP000054324"/>
    </source>
</evidence>
<organism evidence="6 7">
    <name type="scientific">Opisthorchis viverrini</name>
    <name type="common">Southeast Asian liver fluke</name>
    <dbReference type="NCBI Taxonomy" id="6198"/>
    <lineage>
        <taxon>Eukaryota</taxon>
        <taxon>Metazoa</taxon>
        <taxon>Spiralia</taxon>
        <taxon>Lophotrochozoa</taxon>
        <taxon>Platyhelminthes</taxon>
        <taxon>Trematoda</taxon>
        <taxon>Digenea</taxon>
        <taxon>Opisthorchiida</taxon>
        <taxon>Opisthorchiata</taxon>
        <taxon>Opisthorchiidae</taxon>
        <taxon>Opisthorchis</taxon>
    </lineage>
</organism>
<dbReference type="InterPro" id="IPR012337">
    <property type="entry name" value="RNaseH-like_sf"/>
</dbReference>
<feature type="compositionally biased region" description="Basic residues" evidence="4">
    <location>
        <begin position="741"/>
        <end position="750"/>
    </location>
</feature>
<dbReference type="GeneID" id="20327040"/>
<dbReference type="SUPFAM" id="SSF54791">
    <property type="entry name" value="Eukaryotic type KH-domain (KH-domain type I)"/>
    <property type="match status" value="4"/>
</dbReference>
<dbReference type="InterPro" id="IPR004088">
    <property type="entry name" value="KH_dom_type_1"/>
</dbReference>
<dbReference type="SUPFAM" id="SSF53098">
    <property type="entry name" value="Ribonuclease H-like"/>
    <property type="match status" value="1"/>
</dbReference>
<dbReference type="Gene3D" id="3.30.70.270">
    <property type="match status" value="1"/>
</dbReference>
<feature type="region of interest" description="Disordered" evidence="4">
    <location>
        <begin position="730"/>
        <end position="769"/>
    </location>
</feature>
<dbReference type="PROSITE" id="PS50994">
    <property type="entry name" value="INTEGRASE"/>
    <property type="match status" value="1"/>
</dbReference>
<dbReference type="KEGG" id="ovi:T265_12872"/>
<keyword evidence="3" id="KW-0694">RNA-binding</keyword>
<dbReference type="CDD" id="cd22397">
    <property type="entry name" value="KH-I_FUBP_rpt2"/>
    <property type="match status" value="1"/>
</dbReference>
<dbReference type="GO" id="GO:0003723">
    <property type="term" value="F:RNA binding"/>
    <property type="evidence" value="ECO:0007669"/>
    <property type="project" value="UniProtKB-UniRule"/>
</dbReference>
<dbReference type="SUPFAM" id="SSF56672">
    <property type="entry name" value="DNA/RNA polymerases"/>
    <property type="match status" value="1"/>
</dbReference>
<evidence type="ECO:0000256" key="3">
    <source>
        <dbReference type="PROSITE-ProRule" id="PRU00117"/>
    </source>
</evidence>
<comment type="subcellular location">
    <subcellularLocation>
        <location evidence="1">Nucleus</location>
    </subcellularLocation>
</comment>
<dbReference type="Pfam" id="PF09005">
    <property type="entry name" value="FUBP_C"/>
    <property type="match status" value="2"/>
</dbReference>
<proteinExistence type="predicted"/>
<name>A0A075A8G3_OPIVI</name>
<reference evidence="6 7" key="1">
    <citation type="submission" date="2013-11" db="EMBL/GenBank/DDBJ databases">
        <title>Opisthorchis viverrini - life in the bile duct.</title>
        <authorList>
            <person name="Young N.D."/>
            <person name="Nagarajan N."/>
            <person name="Lin S.J."/>
            <person name="Korhonen P.K."/>
            <person name="Jex A.R."/>
            <person name="Hall R.S."/>
            <person name="Safavi-Hemami H."/>
            <person name="Kaewkong W."/>
            <person name="Bertrand D."/>
            <person name="Gao S."/>
            <person name="Seet Q."/>
            <person name="Wongkham S."/>
            <person name="Teh B.T."/>
            <person name="Wongkham C."/>
            <person name="Intapan P.M."/>
            <person name="Maleewong W."/>
            <person name="Yang X."/>
            <person name="Hu M."/>
            <person name="Wang Z."/>
            <person name="Hofmann A."/>
            <person name="Sternberg P.W."/>
            <person name="Tan P."/>
            <person name="Wang J."/>
            <person name="Gasser R.B."/>
        </authorList>
    </citation>
    <scope>NUCLEOTIDE SEQUENCE [LARGE SCALE GENOMIC DNA]</scope>
</reference>
<dbReference type="CTD" id="20327040"/>
<dbReference type="CDD" id="cd22396">
    <property type="entry name" value="KH-I_FUBP_rpt1"/>
    <property type="match status" value="1"/>
</dbReference>
<keyword evidence="7" id="KW-1185">Reference proteome</keyword>
<feature type="compositionally biased region" description="Polar residues" evidence="4">
    <location>
        <begin position="1786"/>
        <end position="1805"/>
    </location>
</feature>
<dbReference type="Pfam" id="PF17921">
    <property type="entry name" value="Integrase_H2C2"/>
    <property type="match status" value="1"/>
</dbReference>
<dbReference type="InterPro" id="IPR001584">
    <property type="entry name" value="Integrase_cat-core"/>
</dbReference>
<dbReference type="Proteomes" id="UP000054324">
    <property type="component" value="Unassembled WGS sequence"/>
</dbReference>
<accession>A0A075A8G3</accession>
<dbReference type="Gene3D" id="3.30.420.10">
    <property type="entry name" value="Ribonuclease H-like superfamily/Ribonuclease H"/>
    <property type="match status" value="1"/>
</dbReference>
<dbReference type="InterPro" id="IPR043502">
    <property type="entry name" value="DNA/RNA_pol_sf"/>
</dbReference>
<dbReference type="FunFam" id="3.30.420.10:FF:000131">
    <property type="entry name" value="Protein CBG26278"/>
    <property type="match status" value="1"/>
</dbReference>
<dbReference type="PROSITE" id="PS50084">
    <property type="entry name" value="KH_TYPE_1"/>
    <property type="match status" value="4"/>
</dbReference>
<dbReference type="InterPro" id="IPR004087">
    <property type="entry name" value="KH_dom"/>
</dbReference>
<dbReference type="Pfam" id="PF00665">
    <property type="entry name" value="rve"/>
    <property type="match status" value="1"/>
</dbReference>
<feature type="region of interest" description="Disordered" evidence="4">
    <location>
        <begin position="1135"/>
        <end position="1159"/>
    </location>
</feature>
<gene>
    <name evidence="6" type="ORF">T265_12872</name>
</gene>
<dbReference type="InterPro" id="IPR015096">
    <property type="entry name" value="FUBP_C"/>
</dbReference>
<feature type="region of interest" description="Disordered" evidence="4">
    <location>
        <begin position="1783"/>
        <end position="1816"/>
    </location>
</feature>
<evidence type="ECO:0000256" key="1">
    <source>
        <dbReference type="ARBA" id="ARBA00004123"/>
    </source>
</evidence>
<dbReference type="SMART" id="SM00322">
    <property type="entry name" value="KH"/>
    <property type="match status" value="4"/>
</dbReference>
<dbReference type="STRING" id="6198.A0A075A8G3"/>
<dbReference type="OrthoDB" id="5204190at2759"/>
<dbReference type="Gene3D" id="3.30.1370.10">
    <property type="entry name" value="K Homology domain, type 1"/>
    <property type="match status" value="4"/>
</dbReference>
<dbReference type="InterPro" id="IPR036612">
    <property type="entry name" value="KH_dom_type_1_sf"/>
</dbReference>
<dbReference type="InterPro" id="IPR041588">
    <property type="entry name" value="Integrase_H2C2"/>
</dbReference>
<evidence type="ECO:0000256" key="2">
    <source>
        <dbReference type="ARBA" id="ARBA00023242"/>
    </source>
</evidence>
<keyword evidence="2" id="KW-0539">Nucleus</keyword>
<protein>
    <recommendedName>
        <fullName evidence="5">Integrase catalytic domain-containing protein</fullName>
    </recommendedName>
</protein>
<dbReference type="PANTHER" id="PTHR37984:SF5">
    <property type="entry name" value="PROTEIN NYNRIN-LIKE"/>
    <property type="match status" value="1"/>
</dbReference>
<feature type="non-terminal residue" evidence="6">
    <location>
        <position position="1"/>
    </location>
</feature>
<dbReference type="CDD" id="cd22399">
    <property type="entry name" value="KH-I_FUBP_rpt4"/>
    <property type="match status" value="2"/>
</dbReference>
<dbReference type="Gene3D" id="1.10.340.70">
    <property type="match status" value="1"/>
</dbReference>
<dbReference type="InterPro" id="IPR043128">
    <property type="entry name" value="Rev_trsase/Diguanyl_cyclase"/>
</dbReference>
<evidence type="ECO:0000259" key="5">
    <source>
        <dbReference type="PROSITE" id="PS50994"/>
    </source>
</evidence>
<sequence>HYNDTLKTDFSKFDDGWNVRTSLQELGTPEHERFTNFILPKLPRELSFNETFKALSQIFGYQTSLFSIHYQCLKLFKKDDDDFITFANVVNRECERFKLSSMTENQFKCLICVSGLQSSQDADIKARLLSKIKRDAEMTLRKLITECQRLINLKHDTAMIGQLPVTSSSCVKAINSSAPKKFDKKPNQRQIKPPKICWPCGVWHFARYCRLRRHKCSRCRGRGHKEDSCRPQRLQPPAHHRALHKLLCNSVTATFKIDFACRRNFLTVCVNDHPVRLQLATGSDAKLLSERTWKRIAPGQTHLPKRSLEHLLQRYASVFTDELGRCAKARNKLCLLSGAKPVSRPKHPVPYAALPIVDQELDSPQKAGVLQPTNYSVWAASIVLVKKANVSIRLCAAFSTGINPALDAHQYPLPLPDEMFAKLNGEGTVIATIALEPEVNHVVSEAVRIPSVTADMVRQATDQDPVLQKVIKYHRSQWPRNCQKDELRPYFNRRDASSLADGSLLFSERVVIPKKLQPAVPNQFHKGHPKTNRMKALARSYVYWPLMDSQIEQVSKSCLRCAEASKSPVKTYLSSWPQPTEPWSRLHIDYAGPVGGQHFLVVVDAYSKWPEIVPVNSHTTAITALELRRLFSRFGTPETIVSDNGSQFTSSAFAHFCREYGITHIRSPPFHPQSNGQAERFVDTLKRALQKSRGEGPTEEILQRFLLAYRATPNPNSPDGVSPAEALLRRRLRTPHDTIRRQKRQASHRNTRMEEQFNRHHGATASSFSEDQRVLVRDFSGRQPTWTPGLILRRRGKVLYAIQVGPAKWIRQANQIRPTDTQILPTGPSTAVGSHVLPPFRFLQENANGWFLRRSHIFELYVSDYPVLGDAKQLACLEQPSTHRAWFIPDVSDAEISIDGYSIFRAHSKRGEAGWVGLYLHAALPIPIVLSDTTRAPFCDALWVRIPLRRSDSLLLGVVYRSPSSRPEDDQFLIQTLEQLYSNYHFTHLLLAFAVLRMIRRTFSRIIRMDFQILYGAYVRPLLEYANQVVYSGRTKDVILIERVQRAATRMVAGLKSVDYETRLATLDLFPLECRRLRGDLILTYALFEQSLANSPLAANRHLASSMAGNEAYANAIERAKQIVSKFSMSDESSAATNGGLAGMKRPAQDDSSFASTEKRPLVMDKVAAATEVAARLNQKLTGAQPTSNPSVSAPSNTPPNQSTARIVSTETSIPDRYVGLVIGKRGEQITLLQNESGCKVQISQAGTPERTVTLTGTMHQIEHAKQLIGQIIERADKNGPVTPTVYPSSGNVTTIEMMVPGLKAGLIIGKNGETIKSLQEESGVKMVLIQQSNNPTPEDKPLRITGDPARVEKARQAILALINARDRGGHMYGYDGQETTQYAVPAEKAGLVIGKGGESIKEICRVSGAHVEISKEPPPDPTIKIFNVRGNRQEIDQAIRMISERAGIPMTRPATAGAASGPWGQYGYPQSDPWSMGATNGAASASGMPPPTFNPYTGQPDYSAAWAEYYRRQGMHDYADAIVRQAQQQQACAVQPAAQVPSATMAPQQPAAPAAAPAIVPVQGQPATPGQRGEHMYGYNGQETTQYAVPADKAGLVIGKGGESIKEICRVSGAHVEISKEPSPDPTIKIFNVRGNRQEIDQAMRMISERASIFGRPTAVGSACGPWGQSGYSQPDSGGMNNTNGGTGMSALAFNPYAGQPDYSAAWAEYYRRQGMHDYADSIVRQGQQQQQQAAQVTSIAMMQQQHGVAPSMISVQGQPATHEQYEYNQQWQQWQQRQAWQQQLGGSPNQSTGVYGASQQVQAASAPGYPSMPQ</sequence>